<sequence>MPILSPDSSICCSKGFSVRGIREEGTTTKNYAAENSLKTTETASMKIRGDEEERRLPTKGLDAQEGDGAGRIAALRADNRSRNSVTGSEIPPRGSFTGSVGHRILCHHEVPKTFLRISFYSQSPTNLQEDTIPTHKCGQVGQGARRKVYSGNEATLLLQIFQVEAGRLRLFEGRLGHREGRVDAGSRGETQHRAPETGR</sequence>
<dbReference type="WBParaSite" id="L893_g33244.t1">
    <property type="protein sequence ID" value="L893_g33244.t1"/>
    <property type="gene ID" value="L893_g33244"/>
</dbReference>
<organism evidence="2 3">
    <name type="scientific">Steinernema glaseri</name>
    <dbReference type="NCBI Taxonomy" id="37863"/>
    <lineage>
        <taxon>Eukaryota</taxon>
        <taxon>Metazoa</taxon>
        <taxon>Ecdysozoa</taxon>
        <taxon>Nematoda</taxon>
        <taxon>Chromadorea</taxon>
        <taxon>Rhabditida</taxon>
        <taxon>Tylenchina</taxon>
        <taxon>Panagrolaimomorpha</taxon>
        <taxon>Strongyloidoidea</taxon>
        <taxon>Steinernematidae</taxon>
        <taxon>Steinernema</taxon>
    </lineage>
</organism>
<proteinExistence type="predicted"/>
<dbReference type="Proteomes" id="UP000095287">
    <property type="component" value="Unplaced"/>
</dbReference>
<name>A0A1I8A5J7_9BILA</name>
<feature type="region of interest" description="Disordered" evidence="1">
    <location>
        <begin position="180"/>
        <end position="199"/>
    </location>
</feature>
<accession>A0A1I8A5J7</accession>
<evidence type="ECO:0000313" key="2">
    <source>
        <dbReference type="Proteomes" id="UP000095287"/>
    </source>
</evidence>
<evidence type="ECO:0000313" key="3">
    <source>
        <dbReference type="WBParaSite" id="L893_g33244.t1"/>
    </source>
</evidence>
<evidence type="ECO:0000256" key="1">
    <source>
        <dbReference type="SAM" id="MobiDB-lite"/>
    </source>
</evidence>
<protein>
    <submittedName>
        <fullName evidence="3">Uncharacterized protein</fullName>
    </submittedName>
</protein>
<reference evidence="3" key="1">
    <citation type="submission" date="2016-11" db="UniProtKB">
        <authorList>
            <consortium name="WormBaseParasite"/>
        </authorList>
    </citation>
    <scope>IDENTIFICATION</scope>
</reference>
<keyword evidence="2" id="KW-1185">Reference proteome</keyword>
<dbReference type="AlphaFoldDB" id="A0A1I8A5J7"/>